<keyword evidence="1" id="KW-1133">Transmembrane helix</keyword>
<keyword evidence="3" id="KW-1185">Reference proteome</keyword>
<dbReference type="EMBL" id="CADCST010000136">
    <property type="protein sequence ID" value="CAA9202417.1"/>
    <property type="molecule type" value="Genomic_DNA"/>
</dbReference>
<reference evidence="2 3" key="1">
    <citation type="submission" date="2020-02" db="EMBL/GenBank/DDBJ databases">
        <authorList>
            <person name="Criscuolo A."/>
        </authorList>
    </citation>
    <scope>NUCLEOTIDE SEQUENCE [LARGE SCALE GENOMIC DNA]</scope>
    <source>
        <strain evidence="2">CECT7796</strain>
    </source>
</reference>
<feature type="transmembrane region" description="Helical" evidence="1">
    <location>
        <begin position="57"/>
        <end position="77"/>
    </location>
</feature>
<gene>
    <name evidence="2" type="ORF">FLACOL7796_04260</name>
</gene>
<evidence type="ECO:0000256" key="1">
    <source>
        <dbReference type="SAM" id="Phobius"/>
    </source>
</evidence>
<sequence>MMYFIYCHEKEIVYIFTVFLILFNLVSLYFIVDLFSYDEIIGYLANGEIKSDSPRSLAYLLFVTGMSNLLFITVSLMSKFLSE</sequence>
<accession>A0ABM8KP03</accession>
<evidence type="ECO:0000313" key="2">
    <source>
        <dbReference type="EMBL" id="CAA9202417.1"/>
    </source>
</evidence>
<feature type="transmembrane region" description="Helical" evidence="1">
    <location>
        <begin position="12"/>
        <end position="37"/>
    </location>
</feature>
<name>A0ABM8KP03_9FLAO</name>
<protein>
    <submittedName>
        <fullName evidence="2">Uncharacterized protein</fullName>
    </submittedName>
</protein>
<keyword evidence="1" id="KW-0812">Transmembrane</keyword>
<dbReference type="Proteomes" id="UP000474567">
    <property type="component" value="Unassembled WGS sequence"/>
</dbReference>
<organism evidence="2 3">
    <name type="scientific">Flavobacterium collinsii</name>
    <dbReference type="NCBI Taxonomy" id="1114861"/>
    <lineage>
        <taxon>Bacteria</taxon>
        <taxon>Pseudomonadati</taxon>
        <taxon>Bacteroidota</taxon>
        <taxon>Flavobacteriia</taxon>
        <taxon>Flavobacteriales</taxon>
        <taxon>Flavobacteriaceae</taxon>
        <taxon>Flavobacterium</taxon>
    </lineage>
</organism>
<keyword evidence="1" id="KW-0472">Membrane</keyword>
<comment type="caution">
    <text evidence="2">The sequence shown here is derived from an EMBL/GenBank/DDBJ whole genome shotgun (WGS) entry which is preliminary data.</text>
</comment>
<proteinExistence type="predicted"/>
<evidence type="ECO:0000313" key="3">
    <source>
        <dbReference type="Proteomes" id="UP000474567"/>
    </source>
</evidence>